<dbReference type="AlphaFoldDB" id="A0A2G9T4S2"/>
<keyword evidence="2" id="KW-1185">Reference proteome</keyword>
<feature type="non-terminal residue" evidence="1">
    <location>
        <position position="1"/>
    </location>
</feature>
<gene>
    <name evidence="1" type="ORF">TELCIR_25722</name>
</gene>
<reference evidence="1 2" key="1">
    <citation type="submission" date="2015-09" db="EMBL/GenBank/DDBJ databases">
        <title>Draft genome of the parasitic nematode Teladorsagia circumcincta isolate WARC Sus (inbred).</title>
        <authorList>
            <person name="Mitreva M."/>
        </authorList>
    </citation>
    <scope>NUCLEOTIDE SEQUENCE [LARGE SCALE GENOMIC DNA]</scope>
    <source>
        <strain evidence="1 2">S</strain>
    </source>
</reference>
<name>A0A2G9T4S2_TELCI</name>
<dbReference type="EMBL" id="KZ422474">
    <property type="protein sequence ID" value="PIO52963.1"/>
    <property type="molecule type" value="Genomic_DNA"/>
</dbReference>
<accession>A0A2G9T4S2</accession>
<dbReference type="Proteomes" id="UP000230423">
    <property type="component" value="Unassembled WGS sequence"/>
</dbReference>
<organism evidence="1 2">
    <name type="scientific">Teladorsagia circumcincta</name>
    <name type="common">Brown stomach worm</name>
    <name type="synonym">Ostertagia circumcincta</name>
    <dbReference type="NCBI Taxonomy" id="45464"/>
    <lineage>
        <taxon>Eukaryota</taxon>
        <taxon>Metazoa</taxon>
        <taxon>Ecdysozoa</taxon>
        <taxon>Nematoda</taxon>
        <taxon>Chromadorea</taxon>
        <taxon>Rhabditida</taxon>
        <taxon>Rhabditina</taxon>
        <taxon>Rhabditomorpha</taxon>
        <taxon>Strongyloidea</taxon>
        <taxon>Trichostrongylidae</taxon>
        <taxon>Teladorsagia</taxon>
    </lineage>
</organism>
<evidence type="ECO:0000313" key="2">
    <source>
        <dbReference type="Proteomes" id="UP000230423"/>
    </source>
</evidence>
<proteinExistence type="predicted"/>
<dbReference type="OrthoDB" id="165498at2759"/>
<protein>
    <submittedName>
        <fullName evidence="1">Uncharacterized protein</fullName>
    </submittedName>
</protein>
<evidence type="ECO:0000313" key="1">
    <source>
        <dbReference type="EMBL" id="PIO52963.1"/>
    </source>
</evidence>
<sequence length="65" mass="7612">GSMRELLAEHLWQDTQTLQFDRKKFVIIAVEGSQQTESIFFTDHHTNVYDLAWVPKCVAHFKATF</sequence>